<dbReference type="HOGENOM" id="CLU_3372352_0_0_11"/>
<dbReference type="Proteomes" id="UP000002419">
    <property type="component" value="Chromosome"/>
</dbReference>
<name>B3DS82_BIFLD</name>
<dbReference type="EMBL" id="CP000605">
    <property type="protein sequence ID" value="ACD98001.1"/>
    <property type="molecule type" value="Genomic_DNA"/>
</dbReference>
<protein>
    <submittedName>
        <fullName evidence="1">Uncharacterized protein</fullName>
    </submittedName>
</protein>
<reference evidence="1 2" key="1">
    <citation type="journal article" date="2006" name="Appl. Environ. Microbiol.">
        <title>Sequence analysis of two cryptic plasmids from Bifidobacterium longum DJO10A and construction of a shuttle cloning vector.</title>
        <authorList>
            <person name="Lee J.H."/>
            <person name="O'Sullivan D.J."/>
        </authorList>
    </citation>
    <scope>NUCLEOTIDE SEQUENCE [LARGE SCALE GENOMIC DNA]</scope>
    <source>
        <strain evidence="1 2">DJO10A</strain>
    </source>
</reference>
<organism evidence="1 2">
    <name type="scientific">Bifidobacterium longum (strain DJO10A)</name>
    <dbReference type="NCBI Taxonomy" id="205913"/>
    <lineage>
        <taxon>Bacteria</taxon>
        <taxon>Bacillati</taxon>
        <taxon>Actinomycetota</taxon>
        <taxon>Actinomycetes</taxon>
        <taxon>Bifidobacteriales</taxon>
        <taxon>Bifidobacteriaceae</taxon>
        <taxon>Bifidobacterium</taxon>
    </lineage>
</organism>
<proteinExistence type="predicted"/>
<dbReference type="AlphaFoldDB" id="B3DS82"/>
<accession>B3DS82</accession>
<reference evidence="1 2" key="2">
    <citation type="journal article" date="2008" name="BMC Genomics">
        <title>Comparative genomic analysis of the gut bacterium Bifidobacterium longum reveals loci susceptible to deletion during pure culture growth.</title>
        <authorList>
            <person name="Lee J.H."/>
            <person name="Karamychev V.N."/>
            <person name="Kozyavkin S.A."/>
            <person name="Mills D."/>
            <person name="Pavlov A.R."/>
            <person name="Pavlova N.V."/>
            <person name="Polouchine N.N."/>
            <person name="Richardson P.M."/>
            <person name="Shakhova V.V."/>
            <person name="Slesarev A.I."/>
            <person name="Weimer B."/>
            <person name="O'Sullivan D.J."/>
        </authorList>
    </citation>
    <scope>NUCLEOTIDE SEQUENCE [LARGE SCALE GENOMIC DNA]</scope>
    <source>
        <strain evidence="1 2">DJO10A</strain>
    </source>
</reference>
<evidence type="ECO:0000313" key="2">
    <source>
        <dbReference type="Proteomes" id="UP000002419"/>
    </source>
</evidence>
<gene>
    <name evidence="1" type="ordered locus">BLD_0555</name>
</gene>
<evidence type="ECO:0000313" key="1">
    <source>
        <dbReference type="EMBL" id="ACD98001.1"/>
    </source>
</evidence>
<dbReference type="KEGG" id="blj:BLD_0555"/>
<sequence>MTAEVDDGFFQLLNAGFLCVEKLITMPARLIRRS</sequence>